<gene>
    <name evidence="3" type="ORF">BamMEX5DRAFT_2066</name>
</gene>
<evidence type="ECO:0000256" key="1">
    <source>
        <dbReference type="SAM" id="MobiDB-lite"/>
    </source>
</evidence>
<evidence type="ECO:0000256" key="2">
    <source>
        <dbReference type="SAM" id="Phobius"/>
    </source>
</evidence>
<dbReference type="PATRIC" id="fig|396597.7.peg.6093"/>
<keyword evidence="2" id="KW-0472">Membrane</keyword>
<feature type="transmembrane region" description="Helical" evidence="2">
    <location>
        <begin position="39"/>
        <end position="56"/>
    </location>
</feature>
<dbReference type="EMBL" id="ABLK01000049">
    <property type="protein sequence ID" value="EDT42129.1"/>
    <property type="molecule type" value="Genomic_DNA"/>
</dbReference>
<evidence type="ECO:0000313" key="3">
    <source>
        <dbReference type="EMBL" id="EDT42129.1"/>
    </source>
</evidence>
<feature type="region of interest" description="Disordered" evidence="1">
    <location>
        <begin position="62"/>
        <end position="96"/>
    </location>
</feature>
<comment type="caution">
    <text evidence="3">The sequence shown here is derived from an EMBL/GenBank/DDBJ whole genome shotgun (WGS) entry which is preliminary data.</text>
</comment>
<proteinExistence type="predicted"/>
<dbReference type="AlphaFoldDB" id="B1T2Q0"/>
<sequence>MNIFARLQEPSTHAALAGLAGVAANLAVANGADPHVVSAWGTALAGLFGLIGVLLPEKAPVAATGRDGHRAGADYRRERRQSAGRADRRGKAQYRA</sequence>
<accession>B1T2Q0</accession>
<organism evidence="3 4">
    <name type="scientific">Burkholderia ambifaria MEX-5</name>
    <dbReference type="NCBI Taxonomy" id="396597"/>
    <lineage>
        <taxon>Bacteria</taxon>
        <taxon>Pseudomonadati</taxon>
        <taxon>Pseudomonadota</taxon>
        <taxon>Betaproteobacteria</taxon>
        <taxon>Burkholderiales</taxon>
        <taxon>Burkholderiaceae</taxon>
        <taxon>Burkholderia</taxon>
        <taxon>Burkholderia cepacia complex</taxon>
    </lineage>
</organism>
<dbReference type="Proteomes" id="UP000004814">
    <property type="component" value="Unassembled WGS sequence"/>
</dbReference>
<feature type="compositionally biased region" description="Basic and acidic residues" evidence="1">
    <location>
        <begin position="66"/>
        <end position="90"/>
    </location>
</feature>
<keyword evidence="2" id="KW-0812">Transmembrane</keyword>
<name>B1T2Q0_9BURK</name>
<keyword evidence="2" id="KW-1133">Transmembrane helix</keyword>
<protein>
    <submittedName>
        <fullName evidence="3">Uncharacterized protein</fullName>
    </submittedName>
</protein>
<reference evidence="3 4" key="1">
    <citation type="submission" date="2008-03" db="EMBL/GenBank/DDBJ databases">
        <title>Sequencing of the draft genome and assembly of Burkholderia ambifaria MEX-5.</title>
        <authorList>
            <consortium name="US DOE Joint Genome Institute (JGI-PGF)"/>
            <person name="Copeland A."/>
            <person name="Lucas S."/>
            <person name="Lapidus A."/>
            <person name="Glavina del Rio T."/>
            <person name="Dalin E."/>
            <person name="Tice H."/>
            <person name="Bruce D."/>
            <person name="Goodwin L."/>
            <person name="Pitluck S."/>
            <person name="Larimer F."/>
            <person name="Land M.L."/>
            <person name="Hauser L."/>
            <person name="Tiedje J."/>
            <person name="Richardson P."/>
        </authorList>
    </citation>
    <scope>NUCLEOTIDE SEQUENCE [LARGE SCALE GENOMIC DNA]</scope>
    <source>
        <strain evidence="3 4">MEX-5</strain>
    </source>
</reference>
<evidence type="ECO:0000313" key="4">
    <source>
        <dbReference type="Proteomes" id="UP000004814"/>
    </source>
</evidence>